<accession>A0A0H5C3N1</accession>
<dbReference type="GeneID" id="30988815"/>
<feature type="binding site" evidence="6">
    <location>
        <position position="148"/>
    </location>
    <ligand>
        <name>substrate</name>
    </ligand>
</feature>
<dbReference type="GO" id="GO:0000932">
    <property type="term" value="C:P-body"/>
    <property type="evidence" value="ECO:0007669"/>
    <property type="project" value="TreeGrafter"/>
</dbReference>
<keyword evidence="8" id="KW-0378">Hydrolase</keyword>
<dbReference type="Proteomes" id="UP000038830">
    <property type="component" value="Unassembled WGS sequence"/>
</dbReference>
<dbReference type="OMA" id="HVHINPI"/>
<protein>
    <submittedName>
        <fullName evidence="7">DCS1 protein</fullName>
    </submittedName>
    <submittedName>
        <fullName evidence="8">Non-essential hydrolase</fullName>
    </submittedName>
</protein>
<feature type="active site" description="Nucleophile" evidence="5">
    <location>
        <position position="239"/>
    </location>
</feature>
<evidence type="ECO:0000256" key="4">
    <source>
        <dbReference type="ARBA" id="ARBA00022553"/>
    </source>
</evidence>
<feature type="binding site" evidence="6">
    <location>
        <position position="169"/>
    </location>
    <ligand>
        <name>substrate</name>
    </ligand>
</feature>
<dbReference type="Pfam" id="PF05652">
    <property type="entry name" value="DcpS"/>
    <property type="match status" value="1"/>
</dbReference>
<evidence type="ECO:0000313" key="9">
    <source>
        <dbReference type="Proteomes" id="UP000038830"/>
    </source>
</evidence>
<dbReference type="GO" id="GO:0000290">
    <property type="term" value="P:deadenylation-dependent decapping of nuclear-transcribed mRNA"/>
    <property type="evidence" value="ECO:0007669"/>
    <property type="project" value="InterPro"/>
</dbReference>
<dbReference type="OrthoDB" id="10264956at2759"/>
<dbReference type="RefSeq" id="XP_020072567.1">
    <property type="nucleotide sequence ID" value="XM_020214419.1"/>
</dbReference>
<dbReference type="GO" id="GO:0000340">
    <property type="term" value="F:RNA 7-methylguanosine cap binding"/>
    <property type="evidence" value="ECO:0007669"/>
    <property type="project" value="TreeGrafter"/>
</dbReference>
<feature type="binding site" evidence="6">
    <location>
        <position position="167"/>
    </location>
    <ligand>
        <name>substrate</name>
    </ligand>
</feature>
<evidence type="ECO:0000313" key="10">
    <source>
        <dbReference type="Proteomes" id="UP000094389"/>
    </source>
</evidence>
<evidence type="ECO:0000256" key="5">
    <source>
        <dbReference type="PIRSR" id="PIRSR028973-1"/>
    </source>
</evidence>
<comment type="subcellular location">
    <subcellularLocation>
        <location evidence="1">Cytoplasm</location>
    </subcellularLocation>
</comment>
<reference evidence="7" key="1">
    <citation type="submission" date="2014-12" db="EMBL/GenBank/DDBJ databases">
        <authorList>
            <person name="Jaenicke S."/>
        </authorList>
    </citation>
    <scope>NUCLEOTIDE SEQUENCE [LARGE SCALE GENOMIC DNA]</scope>
    <source>
        <strain evidence="7">CBS1600</strain>
    </source>
</reference>
<dbReference type="InterPro" id="IPR019808">
    <property type="entry name" value="Histidine_triad_CS"/>
</dbReference>
<dbReference type="EMBL" id="KV453926">
    <property type="protein sequence ID" value="ODV75528.1"/>
    <property type="molecule type" value="Genomic_DNA"/>
</dbReference>
<comment type="similarity">
    <text evidence="2">Belongs to the HIT family.</text>
</comment>
<feature type="binding site" evidence="6">
    <location>
        <position position="138"/>
    </location>
    <ligand>
        <name>substrate</name>
    </ligand>
</feature>
<dbReference type="InterPro" id="IPR011145">
    <property type="entry name" value="Scavenger_mRNA_decap_enz_N"/>
</dbReference>
<evidence type="ECO:0000256" key="3">
    <source>
        <dbReference type="ARBA" id="ARBA00022490"/>
    </source>
</evidence>
<dbReference type="PROSITE" id="PS00892">
    <property type="entry name" value="HIT_1"/>
    <property type="match status" value="1"/>
</dbReference>
<dbReference type="GO" id="GO:0016787">
    <property type="term" value="F:hydrolase activity"/>
    <property type="evidence" value="ECO:0007669"/>
    <property type="project" value="UniProtKB-KW"/>
</dbReference>
<dbReference type="Proteomes" id="UP000094389">
    <property type="component" value="Unassembled WGS sequence"/>
</dbReference>
<evidence type="ECO:0000256" key="1">
    <source>
        <dbReference type="ARBA" id="ARBA00004496"/>
    </source>
</evidence>
<reference evidence="9" key="2">
    <citation type="journal article" date="2015" name="J. Biotechnol.">
        <title>The structure of the Cyberlindnera jadinii genome and its relation to Candida utilis analyzed by the occurrence of single nucleotide polymorphisms.</title>
        <authorList>
            <person name="Rupp O."/>
            <person name="Brinkrolf K."/>
            <person name="Buerth C."/>
            <person name="Kunigo M."/>
            <person name="Schneider J."/>
            <person name="Jaenicke S."/>
            <person name="Goesmann A."/>
            <person name="Puehler A."/>
            <person name="Jaeger K.-E."/>
            <person name="Ernst J.F."/>
        </authorList>
    </citation>
    <scope>NUCLEOTIDE SEQUENCE [LARGE SCALE GENOMIC DNA]</scope>
    <source>
        <strain evidence="9">ATCC 18201 / CBS 1600 / BCRC 20928 / JCM 3617 / NBRC 0987 / NRRL Y-1542</strain>
    </source>
</reference>
<dbReference type="STRING" id="983966.A0A0H5C3N1"/>
<gene>
    <name evidence="7" type="primary">DCS1</name>
    <name evidence="7" type="ORF">BN1211_3052</name>
    <name evidence="8" type="ORF">CYBJADRAFT_166256</name>
</gene>
<dbReference type="SUPFAM" id="SSF102860">
    <property type="entry name" value="mRNA decapping enzyme DcpS N-terminal domain"/>
    <property type="match status" value="1"/>
</dbReference>
<keyword evidence="10" id="KW-1185">Reference proteome</keyword>
<sequence length="300" mass="34168">MALESLIPKFRFSRILNSNANSKSVALLGTVEGHGEDQAILLLEKSLFNLSTFDSLSSQIDQVLTSAENDIYQWGTGTLYSDVQQSPDIKISLIFPATETHIKKHETQQFHMVEETPELYRKLVVPYINSMKGDRLQWVRNILFDGAEAERVVFKSEGEEGFVILPDLKWDEVNIEQLYLVLIVNREDIASIRDLNSSHIEYLTALRERALNAVSMKYSIAKDQLRLFVHYQPSYYHFHIHIVNVQHSGLGGGVSAGKAILLEDIIDQLQWLGEEGFEKRTLTYSLGENTKLWALLKDAI</sequence>
<name>A0A0H5C3N1_CYBJN</name>
<evidence type="ECO:0000256" key="2">
    <source>
        <dbReference type="ARBA" id="ARBA00010208"/>
    </source>
</evidence>
<proteinExistence type="inferred from homology"/>
<keyword evidence="3" id="KW-0963">Cytoplasm</keyword>
<dbReference type="SUPFAM" id="SSF54197">
    <property type="entry name" value="HIT-like"/>
    <property type="match status" value="1"/>
</dbReference>
<dbReference type="PANTHER" id="PTHR12978:SF0">
    <property type="entry name" value="M7GPPPX DIPHOSPHATASE"/>
    <property type="match status" value="1"/>
</dbReference>
<dbReference type="EMBL" id="CDQK01000003">
    <property type="protein sequence ID" value="CEP22650.1"/>
    <property type="molecule type" value="Genomic_DNA"/>
</dbReference>
<dbReference type="GO" id="GO:0005634">
    <property type="term" value="C:nucleus"/>
    <property type="evidence" value="ECO:0007669"/>
    <property type="project" value="TreeGrafter"/>
</dbReference>
<evidence type="ECO:0000313" key="8">
    <source>
        <dbReference type="EMBL" id="ODV75528.1"/>
    </source>
</evidence>
<evidence type="ECO:0000313" key="7">
    <source>
        <dbReference type="EMBL" id="CEP22650.1"/>
    </source>
</evidence>
<dbReference type="PIRSF" id="PIRSF028973">
    <property type="entry name" value="Scavenger_mRNA_decap_enz"/>
    <property type="match status" value="1"/>
</dbReference>
<dbReference type="InterPro" id="IPR008594">
    <property type="entry name" value="DcpS/DCS2"/>
</dbReference>
<dbReference type="Gene3D" id="3.30.200.40">
    <property type="entry name" value="Scavenger mRNA decapping enzyme, N-terminal domain"/>
    <property type="match status" value="1"/>
</dbReference>
<accession>A0A1E4S7S7</accession>
<dbReference type="Gene3D" id="3.30.428.10">
    <property type="entry name" value="HIT-like"/>
    <property type="match status" value="1"/>
</dbReference>
<evidence type="ECO:0000256" key="6">
    <source>
        <dbReference type="PIRSR" id="PIRSR028973-2"/>
    </source>
</evidence>
<organism evidence="7 9">
    <name type="scientific">Cyberlindnera jadinii (strain ATCC 18201 / CBS 1600 / BCRC 20928 / JCM 3617 / NBRC 0987 / NRRL Y-1542)</name>
    <name type="common">Torula yeast</name>
    <name type="synonym">Candida utilis</name>
    <dbReference type="NCBI Taxonomy" id="983966"/>
    <lineage>
        <taxon>Eukaryota</taxon>
        <taxon>Fungi</taxon>
        <taxon>Dikarya</taxon>
        <taxon>Ascomycota</taxon>
        <taxon>Saccharomycotina</taxon>
        <taxon>Saccharomycetes</taxon>
        <taxon>Phaffomycetales</taxon>
        <taxon>Phaffomycetaceae</taxon>
        <taxon>Cyberlindnera</taxon>
    </lineage>
</organism>
<dbReference type="InterPro" id="IPR036265">
    <property type="entry name" value="HIT-like_sf"/>
</dbReference>
<feature type="binding site" evidence="6">
    <location>
        <begin position="230"/>
        <end position="241"/>
    </location>
    <ligand>
        <name>substrate</name>
    </ligand>
</feature>
<dbReference type="Pfam" id="PF11969">
    <property type="entry name" value="DcpS_C"/>
    <property type="match status" value="1"/>
</dbReference>
<keyword evidence="4" id="KW-0597">Phosphoprotein</keyword>
<dbReference type="PANTHER" id="PTHR12978">
    <property type="entry name" value="HISTIDINE TRIAD HIT PROTEIN MEMBER"/>
    <property type="match status" value="1"/>
</dbReference>
<dbReference type="AlphaFoldDB" id="A0A0H5C3N1"/>
<reference evidence="8 10" key="3">
    <citation type="journal article" date="2016" name="Proc. Natl. Acad. Sci. U.S.A.">
        <title>Comparative genomics of biotechnologically important yeasts.</title>
        <authorList>
            <person name="Riley R."/>
            <person name="Haridas S."/>
            <person name="Wolfe K.H."/>
            <person name="Lopes M.R."/>
            <person name="Hittinger C.T."/>
            <person name="Goeker M."/>
            <person name="Salamov A.A."/>
            <person name="Wisecaver J.H."/>
            <person name="Long T.M."/>
            <person name="Calvey C.H."/>
            <person name="Aerts A.L."/>
            <person name="Barry K.W."/>
            <person name="Choi C."/>
            <person name="Clum A."/>
            <person name="Coughlan A.Y."/>
            <person name="Deshpande S."/>
            <person name="Douglass A.P."/>
            <person name="Hanson S.J."/>
            <person name="Klenk H.-P."/>
            <person name="LaButti K.M."/>
            <person name="Lapidus A."/>
            <person name="Lindquist E.A."/>
            <person name="Lipzen A.M."/>
            <person name="Meier-Kolthoff J.P."/>
            <person name="Ohm R.A."/>
            <person name="Otillar R.P."/>
            <person name="Pangilinan J.L."/>
            <person name="Peng Y."/>
            <person name="Rokas A."/>
            <person name="Rosa C.A."/>
            <person name="Scheuner C."/>
            <person name="Sibirny A.A."/>
            <person name="Slot J.C."/>
            <person name="Stielow J.B."/>
            <person name="Sun H."/>
            <person name="Kurtzman C.P."/>
            <person name="Blackwell M."/>
            <person name="Grigoriev I.V."/>
            <person name="Jeffries T.W."/>
        </authorList>
    </citation>
    <scope>NUCLEOTIDE SEQUENCE [LARGE SCALE GENOMIC DNA]</scope>
    <source>
        <strain evidence="10">ATCC 18201 / CBS 1600 / BCRC 20928 / JCM 3617 / NBRC 0987 / NRRL Y-1542</strain>
        <strain evidence="8">NRRL Y-1542</strain>
    </source>
</reference>